<evidence type="ECO:0000313" key="3">
    <source>
        <dbReference type="Proteomes" id="UP000078492"/>
    </source>
</evidence>
<evidence type="ECO:0000313" key="2">
    <source>
        <dbReference type="EMBL" id="KYN13910.1"/>
    </source>
</evidence>
<dbReference type="AlphaFoldDB" id="A0A195DLY7"/>
<accession>A0A195DLY7</accession>
<dbReference type="EMBL" id="KQ980734">
    <property type="protein sequence ID" value="KYN13910.1"/>
    <property type="molecule type" value="Genomic_DNA"/>
</dbReference>
<gene>
    <name evidence="2" type="ORF">ALC57_13984</name>
</gene>
<sequence>MVGRHCPPNRHGLSTSYRKGEICAGWAIVWHRILIDTSSLLIHLVCSVQTCKSHGGVMVSCHDQCASSGRHFIDDCSIGDDATLLRHKVDVINGIEKERRQSGCDVTGSRGRERDGLRQPCCCRWREWDGLTLMRLVAPLLRIDQKDRLRLPDLLWWTFLYEPSETSGIREGDGTDKANSGYFAPRRDTLKRRPCLGRDKPLATAAPIEGVKGGGGGWMSVWVSGEQGRAAACCPHQAPLRIFHREFTSLDTTGKLQEWRSNLSLLASVGSLFFSQVPFPERSSSNGLHKSYKIVKTIQIAFQPSYCAIIMRKIVTTIHSTCFIAIFHPHLSPHRAVVVCVLRYAQFTNNASLIKECKVSNCKKTQEGSYIAAVVINQCCPSGGRGHSAGTLGVAKPRKGANRGPRVETRQKGVSSVKEGGSPRCRAVRRGMEEPGAGKNARGQEASDDIATPEAP</sequence>
<keyword evidence="3" id="KW-1185">Reference proteome</keyword>
<feature type="region of interest" description="Disordered" evidence="1">
    <location>
        <begin position="388"/>
        <end position="456"/>
    </location>
</feature>
<name>A0A195DLY7_9HYME</name>
<dbReference type="Proteomes" id="UP000078492">
    <property type="component" value="Unassembled WGS sequence"/>
</dbReference>
<organism evidence="2 3">
    <name type="scientific">Trachymyrmex cornetzi</name>
    <dbReference type="NCBI Taxonomy" id="471704"/>
    <lineage>
        <taxon>Eukaryota</taxon>
        <taxon>Metazoa</taxon>
        <taxon>Ecdysozoa</taxon>
        <taxon>Arthropoda</taxon>
        <taxon>Hexapoda</taxon>
        <taxon>Insecta</taxon>
        <taxon>Pterygota</taxon>
        <taxon>Neoptera</taxon>
        <taxon>Endopterygota</taxon>
        <taxon>Hymenoptera</taxon>
        <taxon>Apocrita</taxon>
        <taxon>Aculeata</taxon>
        <taxon>Formicoidea</taxon>
        <taxon>Formicidae</taxon>
        <taxon>Myrmicinae</taxon>
        <taxon>Trachymyrmex</taxon>
    </lineage>
</organism>
<reference evidence="2 3" key="1">
    <citation type="submission" date="2015-09" db="EMBL/GenBank/DDBJ databases">
        <title>Trachymyrmex cornetzi WGS genome.</title>
        <authorList>
            <person name="Nygaard S."/>
            <person name="Hu H."/>
            <person name="Boomsma J."/>
            <person name="Zhang G."/>
        </authorList>
    </citation>
    <scope>NUCLEOTIDE SEQUENCE [LARGE SCALE GENOMIC DNA]</scope>
    <source>
        <strain evidence="2">Tcor2-1</strain>
        <tissue evidence="2">Whole body</tissue>
    </source>
</reference>
<evidence type="ECO:0000256" key="1">
    <source>
        <dbReference type="SAM" id="MobiDB-lite"/>
    </source>
</evidence>
<proteinExistence type="predicted"/>
<protein>
    <submittedName>
        <fullName evidence="2">Uncharacterized protein</fullName>
    </submittedName>
</protein>